<evidence type="ECO:0000256" key="5">
    <source>
        <dbReference type="ARBA" id="ARBA00023157"/>
    </source>
</evidence>
<evidence type="ECO:0000313" key="8">
    <source>
        <dbReference type="Proteomes" id="UP000611554"/>
    </source>
</evidence>
<keyword evidence="8" id="KW-1185">Reference proteome</keyword>
<keyword evidence="5" id="KW-1015">Disulfide bond</keyword>
<evidence type="ECO:0000256" key="3">
    <source>
        <dbReference type="ARBA" id="ARBA00023022"/>
    </source>
</evidence>
<dbReference type="RefSeq" id="WP_189249639.1">
    <property type="nucleotide sequence ID" value="NZ_BMQJ01000016.1"/>
</dbReference>
<dbReference type="Gene3D" id="2.60.40.230">
    <property type="entry name" value="Neocarzinostatin-like"/>
    <property type="match status" value="1"/>
</dbReference>
<accession>A0ABQ2R960</accession>
<keyword evidence="6" id="KW-0732">Signal</keyword>
<keyword evidence="4" id="KW-0238">DNA-binding</keyword>
<evidence type="ECO:0000256" key="1">
    <source>
        <dbReference type="ARBA" id="ARBA00010648"/>
    </source>
</evidence>
<dbReference type="EMBL" id="BMQJ01000016">
    <property type="protein sequence ID" value="GGQ20189.1"/>
    <property type="molecule type" value="Genomic_DNA"/>
</dbReference>
<dbReference type="SUPFAM" id="SSF49319">
    <property type="entry name" value="Actinoxanthin-like"/>
    <property type="match status" value="1"/>
</dbReference>
<dbReference type="PRINTS" id="PR01885">
    <property type="entry name" value="MACROMOMYCIN"/>
</dbReference>
<feature type="chain" id="PRO_5045158271" description="Macromomycin" evidence="6">
    <location>
        <begin position="33"/>
        <end position="143"/>
    </location>
</feature>
<organism evidence="7 8">
    <name type="scientific">Streptosporangium pseudovulgare</name>
    <dbReference type="NCBI Taxonomy" id="35765"/>
    <lineage>
        <taxon>Bacteria</taxon>
        <taxon>Bacillati</taxon>
        <taxon>Actinomycetota</taxon>
        <taxon>Actinomycetes</taxon>
        <taxon>Streptosporangiales</taxon>
        <taxon>Streptosporangiaceae</taxon>
        <taxon>Streptosporangium</taxon>
    </lineage>
</organism>
<feature type="signal peptide" evidence="6">
    <location>
        <begin position="1"/>
        <end position="32"/>
    </location>
</feature>
<protein>
    <recommendedName>
        <fullName evidence="9">Macromomycin</fullName>
    </recommendedName>
</protein>
<evidence type="ECO:0000256" key="6">
    <source>
        <dbReference type="SAM" id="SignalP"/>
    </source>
</evidence>
<name>A0ABQ2R960_9ACTN</name>
<evidence type="ECO:0000313" key="7">
    <source>
        <dbReference type="EMBL" id="GGQ20189.1"/>
    </source>
</evidence>
<proteinExistence type="inferred from homology"/>
<evidence type="ECO:0000256" key="4">
    <source>
        <dbReference type="ARBA" id="ARBA00023125"/>
    </source>
</evidence>
<keyword evidence="3" id="KW-0044">Antibiotic</keyword>
<dbReference type="Proteomes" id="UP000611554">
    <property type="component" value="Unassembled WGS sequence"/>
</dbReference>
<comment type="similarity">
    <text evidence="1">Belongs to the neocarzinostatin family.</text>
</comment>
<keyword evidence="2" id="KW-0929">Antimicrobial</keyword>
<dbReference type="InterPro" id="IPR002186">
    <property type="entry name" value="Neocarzinostatin_fam"/>
</dbReference>
<dbReference type="InterPro" id="IPR027273">
    <property type="entry name" value="Neocarzinostatin-like"/>
</dbReference>
<comment type="caution">
    <text evidence="7">The sequence shown here is derived from an EMBL/GenBank/DDBJ whole genome shotgun (WGS) entry which is preliminary data.</text>
</comment>
<evidence type="ECO:0000256" key="2">
    <source>
        <dbReference type="ARBA" id="ARBA00022529"/>
    </source>
</evidence>
<evidence type="ECO:0008006" key="9">
    <source>
        <dbReference type="Google" id="ProtNLM"/>
    </source>
</evidence>
<gene>
    <name evidence="7" type="ORF">GCM10010140_58250</name>
</gene>
<reference evidence="8" key="1">
    <citation type="journal article" date="2019" name="Int. J. Syst. Evol. Microbiol.">
        <title>The Global Catalogue of Microorganisms (GCM) 10K type strain sequencing project: providing services to taxonomists for standard genome sequencing and annotation.</title>
        <authorList>
            <consortium name="The Broad Institute Genomics Platform"/>
            <consortium name="The Broad Institute Genome Sequencing Center for Infectious Disease"/>
            <person name="Wu L."/>
            <person name="Ma J."/>
        </authorList>
    </citation>
    <scope>NUCLEOTIDE SEQUENCE [LARGE SCALE GENOMIC DNA]</scope>
    <source>
        <strain evidence="8">JCM 3115</strain>
    </source>
</reference>
<sequence>MQKKTGLFAKLGVAAAVAVGGMALVSQPSAFAAASGFSVTPATGLSDGASVTASVTGAAAGDQVTILQCATVKDQLACNPETVKTVTVDGAGAASVPFVVRKSFQATTPEGAAAGSVDCSVTACYVSAGNPKGLLGSTQLSFR</sequence>
<dbReference type="Pfam" id="PF00960">
    <property type="entry name" value="Neocarzinostat"/>
    <property type="match status" value="1"/>
</dbReference>
<dbReference type="NCBIfam" id="NF040680">
    <property type="entry name" value="chromo_anti"/>
    <property type="match status" value="1"/>
</dbReference>